<reference evidence="1" key="1">
    <citation type="submission" date="2022-04" db="EMBL/GenBank/DDBJ databases">
        <title>Genome of the entomopathogenic fungus Entomophthora muscae.</title>
        <authorList>
            <person name="Elya C."/>
            <person name="Lovett B.R."/>
            <person name="Lee E."/>
            <person name="Macias A.M."/>
            <person name="Hajek A.E."/>
            <person name="De Bivort B.L."/>
            <person name="Kasson M.T."/>
            <person name="De Fine Licht H.H."/>
            <person name="Stajich J.E."/>
        </authorList>
    </citation>
    <scope>NUCLEOTIDE SEQUENCE</scope>
    <source>
        <strain evidence="1">Berkeley</strain>
    </source>
</reference>
<keyword evidence="1" id="KW-0012">Acyltransferase</keyword>
<name>A0ACC2ST52_9FUNG</name>
<evidence type="ECO:0000313" key="2">
    <source>
        <dbReference type="Proteomes" id="UP001165960"/>
    </source>
</evidence>
<dbReference type="EMBL" id="QTSX02004345">
    <property type="protein sequence ID" value="KAJ9065480.1"/>
    <property type="molecule type" value="Genomic_DNA"/>
</dbReference>
<accession>A0ACC2ST52</accession>
<dbReference type="Proteomes" id="UP001165960">
    <property type="component" value="Unassembled WGS sequence"/>
</dbReference>
<keyword evidence="2" id="KW-1185">Reference proteome</keyword>
<protein>
    <submittedName>
        <fullName evidence="1">Glycerol-3-phosphate/dihydroxyacetone phosphate acyltransferase</fullName>
        <ecNumber evidence="1">2.3.1.-</ecNumber>
    </submittedName>
</protein>
<comment type="caution">
    <text evidence="1">The sequence shown here is derived from an EMBL/GenBank/DDBJ whole genome shotgun (WGS) entry which is preliminary data.</text>
</comment>
<dbReference type="EC" id="2.3.1.-" evidence="1"/>
<sequence>MTIEWEYLMIDLTNGILSGIIDIFFRDIEARGSHHIPESGPVFFVGAPHANQFLDPIVLNRHAGRRISYLIAKKSYDRPFIGHLSKFAGSIPVARAQDNAVKGVGALQLADQVADPLMISGVGTKFTEQVKSGTLLSLAKTKVTAEVVEVISDTSLLIKKPITDEESLEALSSGNGVGFTCIPHLDHSVVYKAVYETLNKGGCVGIFPEGGSHDRTQLLPLKAGIAIMSLGAMAANPDLDVKIVPCGLNYFHPDQFRSRAVVDYGKPISIPKEMVEQFKQGGETKRAAGTKLLGIVTDALKDVTLTAPDYKTLKVIQAIRRLYRPPHRKLKIGQVVELNRRLVEGYLHFQSDPRIQNLSDYVTEYNQQLETFGIRDHQVQTTKMNRLRATLRFFRRVILLLILSCLSLPGVFLNFPIYMAANIVSKRKQKEALATSTVKIAARDVISSWKMLIGLGLGPTLYSFYSFLAYMFLPPAGTPFYIRVLYFLGTLFAVPIGSYCCLQFGERGLDIYRSLPPLFAVMCGSSFIKELQETRERLSIEITELVTELGPQLFPDLDTNIMIVRDADVTTPIPSGALTPNTFSALNWFMTPFEMVSERLFSDTEGDSSASVSRSSSHANLGSLMNASDLNMNPPSVHAPIELPADSVNFDENLVIVQPPTPTGEAHVETKKRK</sequence>
<organism evidence="1 2">
    <name type="scientific">Entomophthora muscae</name>
    <dbReference type="NCBI Taxonomy" id="34485"/>
    <lineage>
        <taxon>Eukaryota</taxon>
        <taxon>Fungi</taxon>
        <taxon>Fungi incertae sedis</taxon>
        <taxon>Zoopagomycota</taxon>
        <taxon>Entomophthoromycotina</taxon>
        <taxon>Entomophthoromycetes</taxon>
        <taxon>Entomophthorales</taxon>
        <taxon>Entomophthoraceae</taxon>
        <taxon>Entomophthora</taxon>
    </lineage>
</organism>
<proteinExistence type="predicted"/>
<gene>
    <name evidence="1" type="primary">SCT1_7</name>
    <name evidence="1" type="ORF">DSO57_1019071</name>
</gene>
<keyword evidence="1" id="KW-0808">Transferase</keyword>
<evidence type="ECO:0000313" key="1">
    <source>
        <dbReference type="EMBL" id="KAJ9065480.1"/>
    </source>
</evidence>